<sequence>MDSYVVILNPEPPTYHVTVGEEADPVAVTVADVDYNYHVTTEALVLPPYAGGGTGGPGQAWPGSFLHTQSTPASVWTINHNLGYRPAGIVVRDSAGSLWAYEVEYLTTNTLTLSFGNAQFAGSAYLS</sequence>
<keyword evidence="2" id="KW-1185">Reference proteome</keyword>
<reference evidence="1 2" key="1">
    <citation type="submission" date="2018-08" db="EMBL/GenBank/DDBJ databases">
        <title>Fibrisoma montanum sp. nov., isolated from Danxia mountain soil.</title>
        <authorList>
            <person name="Huang Y."/>
        </authorList>
    </citation>
    <scope>NUCLEOTIDE SEQUENCE [LARGE SCALE GENOMIC DNA]</scope>
    <source>
        <strain evidence="1 2">HYT19</strain>
    </source>
</reference>
<organism evidence="1 2">
    <name type="scientific">Fibrisoma montanum</name>
    <dbReference type="NCBI Taxonomy" id="2305895"/>
    <lineage>
        <taxon>Bacteria</taxon>
        <taxon>Pseudomonadati</taxon>
        <taxon>Bacteroidota</taxon>
        <taxon>Cytophagia</taxon>
        <taxon>Cytophagales</taxon>
        <taxon>Spirosomataceae</taxon>
        <taxon>Fibrisoma</taxon>
    </lineage>
</organism>
<dbReference type="RefSeq" id="WP_119669507.1">
    <property type="nucleotide sequence ID" value="NZ_QXED01000006.1"/>
</dbReference>
<comment type="caution">
    <text evidence="1">The sequence shown here is derived from an EMBL/GenBank/DDBJ whole genome shotgun (WGS) entry which is preliminary data.</text>
</comment>
<dbReference type="OrthoDB" id="7068344at2"/>
<proteinExistence type="predicted"/>
<dbReference type="Proteomes" id="UP000283523">
    <property type="component" value="Unassembled WGS sequence"/>
</dbReference>
<dbReference type="EMBL" id="QXED01000006">
    <property type="protein sequence ID" value="RIV20340.1"/>
    <property type="molecule type" value="Genomic_DNA"/>
</dbReference>
<name>A0A418M3L3_9BACT</name>
<evidence type="ECO:0000313" key="2">
    <source>
        <dbReference type="Proteomes" id="UP000283523"/>
    </source>
</evidence>
<evidence type="ECO:0000313" key="1">
    <source>
        <dbReference type="EMBL" id="RIV20340.1"/>
    </source>
</evidence>
<dbReference type="AlphaFoldDB" id="A0A418M3L3"/>
<protein>
    <submittedName>
        <fullName evidence="1">Uncharacterized protein</fullName>
    </submittedName>
</protein>
<accession>A0A418M3L3</accession>
<gene>
    <name evidence="1" type="ORF">DYU11_20015</name>
</gene>